<accession>A0A1I3G7V5</accession>
<dbReference type="EMBL" id="FOQD01000006">
    <property type="protein sequence ID" value="SFI19569.1"/>
    <property type="molecule type" value="Genomic_DNA"/>
</dbReference>
<sequence length="195" mass="21954">MEKSAQGRAARGSRRGGTAPHSRIENKGVRQLSHSHLAIRHLVKQLELSDTRRTTRPALPVWLVQFIDDFSQRFEPFNGVARVGYECQQSEQCWEVALFLGEHEVIGGPQDGQMRPINFRFDLKEIGKSFQTLEGMNWNAFPNSHVCYESMADLSFLTIEGLVSGQKVRVQLHAGPPDSIGPAIRQYPDGRVELV</sequence>
<dbReference type="AlphaFoldDB" id="A0A1I3G7V5"/>
<evidence type="ECO:0000313" key="2">
    <source>
        <dbReference type="EMBL" id="SFI19569.1"/>
    </source>
</evidence>
<evidence type="ECO:0000256" key="1">
    <source>
        <dbReference type="SAM" id="MobiDB-lite"/>
    </source>
</evidence>
<proteinExistence type="predicted"/>
<protein>
    <submittedName>
        <fullName evidence="2">Uncharacterized protein</fullName>
    </submittedName>
</protein>
<gene>
    <name evidence="2" type="ORF">SAMN05421753_106229</name>
</gene>
<feature type="compositionally biased region" description="Low complexity" evidence="1">
    <location>
        <begin position="1"/>
        <end position="10"/>
    </location>
</feature>
<dbReference type="Proteomes" id="UP000199518">
    <property type="component" value="Unassembled WGS sequence"/>
</dbReference>
<evidence type="ECO:0000313" key="3">
    <source>
        <dbReference type="Proteomes" id="UP000199518"/>
    </source>
</evidence>
<keyword evidence="3" id="KW-1185">Reference proteome</keyword>
<name>A0A1I3G7V5_9PLAN</name>
<feature type="region of interest" description="Disordered" evidence="1">
    <location>
        <begin position="1"/>
        <end position="27"/>
    </location>
</feature>
<reference evidence="3" key="1">
    <citation type="submission" date="2016-10" db="EMBL/GenBank/DDBJ databases">
        <authorList>
            <person name="Varghese N."/>
            <person name="Submissions S."/>
        </authorList>
    </citation>
    <scope>NUCLEOTIDE SEQUENCE [LARGE SCALE GENOMIC DNA]</scope>
    <source>
        <strain evidence="3">DSM 26348</strain>
    </source>
</reference>
<organism evidence="2 3">
    <name type="scientific">Planctomicrobium piriforme</name>
    <dbReference type="NCBI Taxonomy" id="1576369"/>
    <lineage>
        <taxon>Bacteria</taxon>
        <taxon>Pseudomonadati</taxon>
        <taxon>Planctomycetota</taxon>
        <taxon>Planctomycetia</taxon>
        <taxon>Planctomycetales</taxon>
        <taxon>Planctomycetaceae</taxon>
        <taxon>Planctomicrobium</taxon>
    </lineage>
</organism>